<protein>
    <submittedName>
        <fullName evidence="1">Uncharacterized protein</fullName>
    </submittedName>
</protein>
<proteinExistence type="predicted"/>
<reference evidence="1" key="2">
    <citation type="journal article" date="2015" name="Data Brief">
        <title>Shoot transcriptome of the giant reed, Arundo donax.</title>
        <authorList>
            <person name="Barrero R.A."/>
            <person name="Guerrero F.D."/>
            <person name="Moolhuijzen P."/>
            <person name="Goolsby J.A."/>
            <person name="Tidwell J."/>
            <person name="Bellgard S.E."/>
            <person name="Bellgard M.I."/>
        </authorList>
    </citation>
    <scope>NUCLEOTIDE SEQUENCE</scope>
    <source>
        <tissue evidence="1">Shoot tissue taken approximately 20 cm above the soil surface</tissue>
    </source>
</reference>
<dbReference type="AlphaFoldDB" id="A0A0A9FLD7"/>
<organism evidence="1">
    <name type="scientific">Arundo donax</name>
    <name type="common">Giant reed</name>
    <name type="synonym">Donax arundinaceus</name>
    <dbReference type="NCBI Taxonomy" id="35708"/>
    <lineage>
        <taxon>Eukaryota</taxon>
        <taxon>Viridiplantae</taxon>
        <taxon>Streptophyta</taxon>
        <taxon>Embryophyta</taxon>
        <taxon>Tracheophyta</taxon>
        <taxon>Spermatophyta</taxon>
        <taxon>Magnoliopsida</taxon>
        <taxon>Liliopsida</taxon>
        <taxon>Poales</taxon>
        <taxon>Poaceae</taxon>
        <taxon>PACMAD clade</taxon>
        <taxon>Arundinoideae</taxon>
        <taxon>Arundineae</taxon>
        <taxon>Arundo</taxon>
    </lineage>
</organism>
<reference evidence="1" key="1">
    <citation type="submission" date="2014-09" db="EMBL/GenBank/DDBJ databases">
        <authorList>
            <person name="Magalhaes I.L.F."/>
            <person name="Oliveira U."/>
            <person name="Santos F.R."/>
            <person name="Vidigal T.H.D.A."/>
            <person name="Brescovit A.D."/>
            <person name="Santos A.J."/>
        </authorList>
    </citation>
    <scope>NUCLEOTIDE SEQUENCE</scope>
    <source>
        <tissue evidence="1">Shoot tissue taken approximately 20 cm above the soil surface</tissue>
    </source>
</reference>
<dbReference type="EMBL" id="GBRH01184071">
    <property type="protein sequence ID" value="JAE13825.1"/>
    <property type="molecule type" value="Transcribed_RNA"/>
</dbReference>
<evidence type="ECO:0000313" key="1">
    <source>
        <dbReference type="EMBL" id="JAE13825.1"/>
    </source>
</evidence>
<sequence length="55" mass="6559">MEKTVRNIGNLVFMLRSELKNGRYLFTDTLFRNNVFQKLYLKILGTISHNHMKIT</sequence>
<accession>A0A0A9FLD7</accession>
<name>A0A0A9FLD7_ARUDO</name>